<evidence type="ECO:0000313" key="2">
    <source>
        <dbReference type="EMBL" id="KAK0581788.1"/>
    </source>
</evidence>
<feature type="domain" description="RNase H type-1" evidence="1">
    <location>
        <begin position="34"/>
        <end position="156"/>
    </location>
</feature>
<keyword evidence="3" id="KW-1185">Reference proteome</keyword>
<proteinExistence type="predicted"/>
<dbReference type="CDD" id="cd06222">
    <property type="entry name" value="RNase_H_like"/>
    <property type="match status" value="1"/>
</dbReference>
<dbReference type="AlphaFoldDB" id="A0AA39VKN1"/>
<comment type="caution">
    <text evidence="2">The sequence shown here is derived from an EMBL/GenBank/DDBJ whole genome shotgun (WGS) entry which is preliminary data.</text>
</comment>
<accession>A0AA39VKN1</accession>
<name>A0AA39VKN1_ACESA</name>
<dbReference type="GO" id="GO:0003676">
    <property type="term" value="F:nucleic acid binding"/>
    <property type="evidence" value="ECO:0007669"/>
    <property type="project" value="InterPro"/>
</dbReference>
<dbReference type="InterPro" id="IPR012337">
    <property type="entry name" value="RNaseH-like_sf"/>
</dbReference>
<evidence type="ECO:0000259" key="1">
    <source>
        <dbReference type="Pfam" id="PF13456"/>
    </source>
</evidence>
<dbReference type="EMBL" id="JAUESC010000384">
    <property type="protein sequence ID" value="KAK0581788.1"/>
    <property type="molecule type" value="Genomic_DNA"/>
</dbReference>
<dbReference type="Pfam" id="PF13456">
    <property type="entry name" value="RVT_3"/>
    <property type="match status" value="1"/>
</dbReference>
<organism evidence="2 3">
    <name type="scientific">Acer saccharum</name>
    <name type="common">Sugar maple</name>
    <dbReference type="NCBI Taxonomy" id="4024"/>
    <lineage>
        <taxon>Eukaryota</taxon>
        <taxon>Viridiplantae</taxon>
        <taxon>Streptophyta</taxon>
        <taxon>Embryophyta</taxon>
        <taxon>Tracheophyta</taxon>
        <taxon>Spermatophyta</taxon>
        <taxon>Magnoliopsida</taxon>
        <taxon>eudicotyledons</taxon>
        <taxon>Gunneridae</taxon>
        <taxon>Pentapetalae</taxon>
        <taxon>rosids</taxon>
        <taxon>malvids</taxon>
        <taxon>Sapindales</taxon>
        <taxon>Sapindaceae</taxon>
        <taxon>Hippocastanoideae</taxon>
        <taxon>Acereae</taxon>
        <taxon>Acer</taxon>
    </lineage>
</organism>
<protein>
    <recommendedName>
        <fullName evidence="1">RNase H type-1 domain-containing protein</fullName>
    </recommendedName>
</protein>
<gene>
    <name evidence="2" type="ORF">LWI29_018005</name>
</gene>
<dbReference type="PANTHER" id="PTHR47723">
    <property type="entry name" value="OS05G0353850 PROTEIN"/>
    <property type="match status" value="1"/>
</dbReference>
<reference evidence="2" key="2">
    <citation type="submission" date="2023-06" db="EMBL/GenBank/DDBJ databases">
        <authorList>
            <person name="Swenson N.G."/>
            <person name="Wegrzyn J.L."/>
            <person name="Mcevoy S.L."/>
        </authorList>
    </citation>
    <scope>NUCLEOTIDE SEQUENCE</scope>
    <source>
        <strain evidence="2">NS2018</strain>
        <tissue evidence="2">Leaf</tissue>
    </source>
</reference>
<reference evidence="2" key="1">
    <citation type="journal article" date="2022" name="Plant J.">
        <title>Strategies of tolerance reflected in two North American maple genomes.</title>
        <authorList>
            <person name="McEvoy S.L."/>
            <person name="Sezen U.U."/>
            <person name="Trouern-Trend A."/>
            <person name="McMahon S.M."/>
            <person name="Schaberg P.G."/>
            <person name="Yang J."/>
            <person name="Wegrzyn J.L."/>
            <person name="Swenson N.G."/>
        </authorList>
    </citation>
    <scope>NUCLEOTIDE SEQUENCE</scope>
    <source>
        <strain evidence="2">NS2018</strain>
    </source>
</reference>
<dbReference type="InterPro" id="IPR044730">
    <property type="entry name" value="RNase_H-like_dom_plant"/>
</dbReference>
<dbReference type="SUPFAM" id="SSF53098">
    <property type="entry name" value="Ribonuclease H-like"/>
    <property type="match status" value="1"/>
</dbReference>
<dbReference type="Gene3D" id="3.30.420.10">
    <property type="entry name" value="Ribonuclease H-like superfamily/Ribonuclease H"/>
    <property type="match status" value="1"/>
</dbReference>
<dbReference type="Proteomes" id="UP001168877">
    <property type="component" value="Unassembled WGS sequence"/>
</dbReference>
<evidence type="ECO:0000313" key="3">
    <source>
        <dbReference type="Proteomes" id="UP001168877"/>
    </source>
</evidence>
<dbReference type="InterPro" id="IPR036397">
    <property type="entry name" value="RNaseH_sf"/>
</dbReference>
<sequence length="156" mass="16956">MLLNVKESCVSKAISRKLTPEIWSPPTGNNLKFNVDGTTRGKPGPTGIVGVLGNSQGRILCLFSAFVGSHDSNADEVMAIHKACVLCASNHLLTGRNIEFASDSLMAVSWINNASVIGNLKLINIIYDIREHLQQFEGWTVIFNSRETNSEADILA</sequence>
<dbReference type="InterPro" id="IPR053151">
    <property type="entry name" value="RNase_H-like"/>
</dbReference>
<dbReference type="InterPro" id="IPR002156">
    <property type="entry name" value="RNaseH_domain"/>
</dbReference>
<dbReference type="PANTHER" id="PTHR47723:SF22">
    <property type="entry name" value="RNASE H TYPE-1 DOMAIN-CONTAINING PROTEIN"/>
    <property type="match status" value="1"/>
</dbReference>
<dbReference type="GO" id="GO:0004523">
    <property type="term" value="F:RNA-DNA hybrid ribonuclease activity"/>
    <property type="evidence" value="ECO:0007669"/>
    <property type="project" value="InterPro"/>
</dbReference>